<organism evidence="8 9">
    <name type="scientific">Aquarana catesbeiana</name>
    <name type="common">American bullfrog</name>
    <name type="synonym">Rana catesbeiana</name>
    <dbReference type="NCBI Taxonomy" id="8400"/>
    <lineage>
        <taxon>Eukaryota</taxon>
        <taxon>Metazoa</taxon>
        <taxon>Chordata</taxon>
        <taxon>Craniata</taxon>
        <taxon>Vertebrata</taxon>
        <taxon>Euteleostomi</taxon>
        <taxon>Amphibia</taxon>
        <taxon>Batrachia</taxon>
        <taxon>Anura</taxon>
        <taxon>Neobatrachia</taxon>
        <taxon>Ranoidea</taxon>
        <taxon>Ranidae</taxon>
        <taxon>Aquarana</taxon>
    </lineage>
</organism>
<accession>A0A2G9QHL7</accession>
<sequence>MLTSIGQMADFGIKNRIIIFDKRHLESFQVDTASHLLSSFMTESDQNDDVTFSFIHLILQEFFAALIHYLPFYSGNLTDLLNKSRLCPKVHGELVLRFICGLSDNTTRALLKPYMEELSTEASRKVVNWLVSILQSEMLESYKKDKRRLLNVFFYLFESRNKALVTQTLKPFKCFEFFRVHHTPLHCAVLAFILNCCEDIERLYLNECNIESEGLEKLKRVLHTIKDIRLCGINLTDEQMPLLAQLSNNRSLKYLEFSSKAVSDRSAGYIRELMQASSSLQEIR</sequence>
<gene>
    <name evidence="8" type="ORF">AB205_0190940</name>
</gene>
<dbReference type="InterPro" id="IPR041267">
    <property type="entry name" value="NLRP_HD2"/>
</dbReference>
<dbReference type="Gene3D" id="3.80.10.10">
    <property type="entry name" value="Ribonuclease Inhibitor"/>
    <property type="match status" value="1"/>
</dbReference>
<dbReference type="SUPFAM" id="SSF52047">
    <property type="entry name" value="RNI-like"/>
    <property type="match status" value="1"/>
</dbReference>
<dbReference type="Proteomes" id="UP000228934">
    <property type="component" value="Unassembled WGS sequence"/>
</dbReference>
<dbReference type="InterPro" id="IPR050637">
    <property type="entry name" value="NLRP_innate_immun_reg"/>
</dbReference>
<evidence type="ECO:0000256" key="5">
    <source>
        <dbReference type="ARBA" id="ARBA00023198"/>
    </source>
</evidence>
<keyword evidence="6" id="KW-1271">Inflammasome</keyword>
<name>A0A2G9QHL7_AQUCT</name>
<dbReference type="PANTHER" id="PTHR45690">
    <property type="entry name" value="NACHT, LRR AND PYD DOMAINS-CONTAINING PROTEIN 12"/>
    <property type="match status" value="1"/>
</dbReference>
<evidence type="ECO:0000256" key="2">
    <source>
        <dbReference type="ARBA" id="ARBA00022490"/>
    </source>
</evidence>
<evidence type="ECO:0000313" key="8">
    <source>
        <dbReference type="EMBL" id="PIO14583.1"/>
    </source>
</evidence>
<dbReference type="EMBL" id="KV994066">
    <property type="protein sequence ID" value="PIO14583.1"/>
    <property type="molecule type" value="Genomic_DNA"/>
</dbReference>
<proteinExistence type="predicted"/>
<keyword evidence="4" id="KW-0832">Ubl conjugation</keyword>
<evidence type="ECO:0000256" key="6">
    <source>
        <dbReference type="ARBA" id="ARBA00023233"/>
    </source>
</evidence>
<dbReference type="PANTHER" id="PTHR45690:SF19">
    <property type="entry name" value="NACHT, LRR AND PYD DOMAINS-CONTAINING PROTEIN 3"/>
    <property type="match status" value="1"/>
</dbReference>
<evidence type="ECO:0000313" key="9">
    <source>
        <dbReference type="Proteomes" id="UP000228934"/>
    </source>
</evidence>
<keyword evidence="3" id="KW-0677">Repeat</keyword>
<keyword evidence="9" id="KW-1185">Reference proteome</keyword>
<comment type="subcellular location">
    <subcellularLocation>
        <location evidence="1">Inflammasome</location>
    </subcellularLocation>
</comment>
<reference evidence="9" key="1">
    <citation type="journal article" date="2017" name="Nat. Commun.">
        <title>The North American bullfrog draft genome provides insight into hormonal regulation of long noncoding RNA.</title>
        <authorList>
            <person name="Hammond S.A."/>
            <person name="Warren R.L."/>
            <person name="Vandervalk B.P."/>
            <person name="Kucuk E."/>
            <person name="Khan H."/>
            <person name="Gibb E.A."/>
            <person name="Pandoh P."/>
            <person name="Kirk H."/>
            <person name="Zhao Y."/>
            <person name="Jones M."/>
            <person name="Mungall A.J."/>
            <person name="Coope R."/>
            <person name="Pleasance S."/>
            <person name="Moore R.A."/>
            <person name="Holt R.A."/>
            <person name="Round J.M."/>
            <person name="Ohora S."/>
            <person name="Walle B.V."/>
            <person name="Veldhoen N."/>
            <person name="Helbing C.C."/>
            <person name="Birol I."/>
        </authorList>
    </citation>
    <scope>NUCLEOTIDE SEQUENCE [LARGE SCALE GENOMIC DNA]</scope>
</reference>
<evidence type="ECO:0000256" key="4">
    <source>
        <dbReference type="ARBA" id="ARBA00022843"/>
    </source>
</evidence>
<dbReference type="AlphaFoldDB" id="A0A2G9QHL7"/>
<feature type="domain" description="NACHT LRR and PYD" evidence="7">
    <location>
        <begin position="56"/>
        <end position="167"/>
    </location>
</feature>
<protein>
    <recommendedName>
        <fullName evidence="7">NACHT LRR and PYD domain-containing protein</fullName>
    </recommendedName>
</protein>
<evidence type="ECO:0000256" key="1">
    <source>
        <dbReference type="ARBA" id="ARBA00004110"/>
    </source>
</evidence>
<dbReference type="GO" id="GO:0005737">
    <property type="term" value="C:cytoplasm"/>
    <property type="evidence" value="ECO:0007669"/>
    <property type="project" value="UniProtKB-SubCell"/>
</dbReference>
<keyword evidence="5" id="KW-0395">Inflammatory response</keyword>
<evidence type="ECO:0000256" key="3">
    <source>
        <dbReference type="ARBA" id="ARBA00022737"/>
    </source>
</evidence>
<dbReference type="Pfam" id="PF17776">
    <property type="entry name" value="NLRC4_HD2"/>
    <property type="match status" value="1"/>
</dbReference>
<evidence type="ECO:0000259" key="7">
    <source>
        <dbReference type="Pfam" id="PF17776"/>
    </source>
</evidence>
<dbReference type="InterPro" id="IPR032675">
    <property type="entry name" value="LRR_dom_sf"/>
</dbReference>
<keyword evidence="2" id="KW-0963">Cytoplasm</keyword>
<dbReference type="OrthoDB" id="120976at2759"/>